<feature type="region of interest" description="Disordered" evidence="1">
    <location>
        <begin position="68"/>
        <end position="87"/>
    </location>
</feature>
<sequence>MGNERVSILWKEVGGIRYSMLQSPTSSAYVPGEDIKFFGEHNYNPKGPTGADSTKKFGKLPRGKRVSGKIAPMRNPFAKPAVPHTSAQRRVGVGQGATSAAAEVGLMAISRHHLNSINDKLWRTLQNMSDEIVAGIKMHGGVLIVGRVSMMPTPNPETNMRQTFFYDAYIKDGAKTIDELYTPEVQSNAAPSFVGPQPWDGLLKSKSASASAREYKYPSPKPWVAPAGYMVLGEYLVFATSVTNKWRRK</sequence>
<dbReference type="OrthoDB" id="7814964at2"/>
<dbReference type="AlphaFoldDB" id="A0A497X6J0"/>
<protein>
    <submittedName>
        <fullName evidence="2">Uncharacterized protein</fullName>
    </submittedName>
</protein>
<comment type="caution">
    <text evidence="2">The sequence shown here is derived from an EMBL/GenBank/DDBJ whole genome shotgun (WGS) entry which is preliminary data.</text>
</comment>
<evidence type="ECO:0000256" key="1">
    <source>
        <dbReference type="SAM" id="MobiDB-lite"/>
    </source>
</evidence>
<keyword evidence="3" id="KW-1185">Reference proteome</keyword>
<reference evidence="2 3" key="1">
    <citation type="submission" date="2018-10" db="EMBL/GenBank/DDBJ databases">
        <title>Genomic Encyclopedia of Archaeal and Bacterial Type Strains, Phase II (KMG-II): from individual species to whole genera.</title>
        <authorList>
            <person name="Goeker M."/>
        </authorList>
    </citation>
    <scope>NUCLEOTIDE SEQUENCE [LARGE SCALE GENOMIC DNA]</scope>
    <source>
        <strain evidence="2 3">DSM 29466</strain>
    </source>
</reference>
<dbReference type="Proteomes" id="UP000269157">
    <property type="component" value="Unassembled WGS sequence"/>
</dbReference>
<evidence type="ECO:0000313" key="2">
    <source>
        <dbReference type="EMBL" id="RLJ60503.1"/>
    </source>
</evidence>
<dbReference type="EMBL" id="RCCE01000001">
    <property type="protein sequence ID" value="RLJ60503.1"/>
    <property type="molecule type" value="Genomic_DNA"/>
</dbReference>
<name>A0A497X6J0_9RHOB</name>
<organism evidence="2 3">
    <name type="scientific">Litoreibacter meonggei</name>
    <dbReference type="NCBI Taxonomy" id="1049199"/>
    <lineage>
        <taxon>Bacteria</taxon>
        <taxon>Pseudomonadati</taxon>
        <taxon>Pseudomonadota</taxon>
        <taxon>Alphaproteobacteria</taxon>
        <taxon>Rhodobacterales</taxon>
        <taxon>Roseobacteraceae</taxon>
        <taxon>Litoreibacter</taxon>
    </lineage>
</organism>
<evidence type="ECO:0000313" key="3">
    <source>
        <dbReference type="Proteomes" id="UP000269157"/>
    </source>
</evidence>
<proteinExistence type="predicted"/>
<accession>A0A497X6J0</accession>
<dbReference type="RefSeq" id="WP_147435935.1">
    <property type="nucleotide sequence ID" value="NZ_RCCE01000001.1"/>
</dbReference>
<gene>
    <name evidence="2" type="ORF">BCF46_0704</name>
</gene>